<accession>A0A232F8A0</accession>
<comment type="caution">
    <text evidence="1">The sequence shown here is derived from an EMBL/GenBank/DDBJ whole genome shotgun (WGS) entry which is preliminary data.</text>
</comment>
<protein>
    <recommendedName>
        <fullName evidence="3">Ig-like domain-containing protein</fullName>
    </recommendedName>
</protein>
<reference evidence="1 2" key="1">
    <citation type="journal article" date="2017" name="Curr. Biol.">
        <title>The Evolution of Venom by Co-option of Single-Copy Genes.</title>
        <authorList>
            <person name="Martinson E.O."/>
            <person name="Mrinalini"/>
            <person name="Kelkar Y.D."/>
            <person name="Chang C.H."/>
            <person name="Werren J.H."/>
        </authorList>
    </citation>
    <scope>NUCLEOTIDE SEQUENCE [LARGE SCALE GENOMIC DNA]</scope>
    <source>
        <strain evidence="1 2">Alberta</strain>
        <tissue evidence="1">Whole body</tissue>
    </source>
</reference>
<gene>
    <name evidence="1" type="ORF">TSAR_012571</name>
</gene>
<evidence type="ECO:0000313" key="2">
    <source>
        <dbReference type="Proteomes" id="UP000215335"/>
    </source>
</evidence>
<dbReference type="AlphaFoldDB" id="A0A232F8A0"/>
<name>A0A232F8A0_9HYME</name>
<evidence type="ECO:0000313" key="1">
    <source>
        <dbReference type="EMBL" id="OXU26673.1"/>
    </source>
</evidence>
<sequence>ATGTPQPKVTWRREDGSSIILRTDNSRVIGQCCFIYGLSNFRLQMLKKSLLPHSRAYTTVRSQFDWWR</sequence>
<dbReference type="Proteomes" id="UP000215335">
    <property type="component" value="Unassembled WGS sequence"/>
</dbReference>
<dbReference type="EMBL" id="NNAY01000752">
    <property type="protein sequence ID" value="OXU26673.1"/>
    <property type="molecule type" value="Genomic_DNA"/>
</dbReference>
<evidence type="ECO:0008006" key="3">
    <source>
        <dbReference type="Google" id="ProtNLM"/>
    </source>
</evidence>
<feature type="non-terminal residue" evidence="1">
    <location>
        <position position="1"/>
    </location>
</feature>
<organism evidence="1 2">
    <name type="scientific">Trichomalopsis sarcophagae</name>
    <dbReference type="NCBI Taxonomy" id="543379"/>
    <lineage>
        <taxon>Eukaryota</taxon>
        <taxon>Metazoa</taxon>
        <taxon>Ecdysozoa</taxon>
        <taxon>Arthropoda</taxon>
        <taxon>Hexapoda</taxon>
        <taxon>Insecta</taxon>
        <taxon>Pterygota</taxon>
        <taxon>Neoptera</taxon>
        <taxon>Endopterygota</taxon>
        <taxon>Hymenoptera</taxon>
        <taxon>Apocrita</taxon>
        <taxon>Proctotrupomorpha</taxon>
        <taxon>Chalcidoidea</taxon>
        <taxon>Pteromalidae</taxon>
        <taxon>Pteromalinae</taxon>
        <taxon>Trichomalopsis</taxon>
    </lineage>
</organism>
<proteinExistence type="predicted"/>
<keyword evidence="2" id="KW-1185">Reference proteome</keyword>